<evidence type="ECO:0000259" key="2">
    <source>
        <dbReference type="Pfam" id="PF13240"/>
    </source>
</evidence>
<accession>A0A0D0Y4K9</accession>
<evidence type="ECO:0000256" key="1">
    <source>
        <dbReference type="SAM" id="Phobius"/>
    </source>
</evidence>
<keyword evidence="4" id="KW-1185">Reference proteome</keyword>
<dbReference type="Pfam" id="PF13240">
    <property type="entry name" value="Zn_Ribbon_1"/>
    <property type="match status" value="1"/>
</dbReference>
<protein>
    <recommendedName>
        <fullName evidence="2">Zinc-ribbon domain-containing protein</fullName>
    </recommendedName>
</protein>
<dbReference type="Proteomes" id="UP000032279">
    <property type="component" value="Unassembled WGS sequence"/>
</dbReference>
<dbReference type="EMBL" id="AWTT01000027">
    <property type="protein sequence ID" value="KIS03213.1"/>
    <property type="molecule type" value="Genomic_DNA"/>
</dbReference>
<name>A0A0D0Y4K9_9LACO</name>
<dbReference type="InterPro" id="IPR026870">
    <property type="entry name" value="Zinc_ribbon_dom"/>
</dbReference>
<organism evidence="3 4">
    <name type="scientific">Paucilactobacillus wasatchensis</name>
    <dbReference type="NCBI Taxonomy" id="1335616"/>
    <lineage>
        <taxon>Bacteria</taxon>
        <taxon>Bacillati</taxon>
        <taxon>Bacillota</taxon>
        <taxon>Bacilli</taxon>
        <taxon>Lactobacillales</taxon>
        <taxon>Lactobacillaceae</taxon>
        <taxon>Paucilactobacillus</taxon>
    </lineage>
</organism>
<keyword evidence="1" id="KW-0812">Transmembrane</keyword>
<comment type="caution">
    <text evidence="3">The sequence shown here is derived from an EMBL/GenBank/DDBJ whole genome shotgun (WGS) entry which is preliminary data.</text>
</comment>
<sequence length="172" mass="19013">MEIKYCPNCGAKVEGNAPFCANCGAKLSGKMDFTKGKESIQKIKDASIEKADNLAEIASKKTGKKIKPVWLFGSIGAAIVVIIVAIFLLMPKHLDGDYVVKASFLGIEFTDTYTFKDDHYTENDQYSKKKGTYKIKDDKITFTSNKGKKETGTLADNKKSFTLDGAKFKKDE</sequence>
<keyword evidence="1" id="KW-1133">Transmembrane helix</keyword>
<evidence type="ECO:0000313" key="3">
    <source>
        <dbReference type="EMBL" id="KIS03213.1"/>
    </source>
</evidence>
<gene>
    <name evidence="3" type="ORF">WDC_1197</name>
</gene>
<reference evidence="3 4" key="1">
    <citation type="submission" date="2013-08" db="EMBL/GenBank/DDBJ databases">
        <title>Lactobacillus wasatchii sp. WDC04, a late gas producing bacteria isolated from aged chedder cheese.</title>
        <authorList>
            <person name="Oberg C.J."/>
            <person name="Culumber M."/>
            <person name="McMahon D.J."/>
            <person name="Broadbent J.R."/>
            <person name="Oberg T.S."/>
            <person name="Ortaki F."/>
        </authorList>
    </citation>
    <scope>NUCLEOTIDE SEQUENCE [LARGE SCALE GENOMIC DNA]</scope>
    <source>
        <strain evidence="3 4">WDC04</strain>
    </source>
</reference>
<dbReference type="AlphaFoldDB" id="A0A0D0Y4K9"/>
<feature type="domain" description="Zinc-ribbon" evidence="2">
    <location>
        <begin position="5"/>
        <end position="27"/>
    </location>
</feature>
<keyword evidence="1" id="KW-0472">Membrane</keyword>
<proteinExistence type="predicted"/>
<feature type="transmembrane region" description="Helical" evidence="1">
    <location>
        <begin position="69"/>
        <end position="90"/>
    </location>
</feature>
<dbReference type="STRING" id="1335616.WDC_1197"/>
<dbReference type="RefSeq" id="WP_044010931.1">
    <property type="nucleotide sequence ID" value="NZ_AWTT01000027.1"/>
</dbReference>
<evidence type="ECO:0000313" key="4">
    <source>
        <dbReference type="Proteomes" id="UP000032279"/>
    </source>
</evidence>
<dbReference type="PATRIC" id="fig|1335616.4.peg.1197"/>
<dbReference type="OrthoDB" id="2325659at2"/>